<dbReference type="Proteomes" id="UP000673375">
    <property type="component" value="Unassembled WGS sequence"/>
</dbReference>
<accession>A0ABS4CMB3</accession>
<evidence type="ECO:0000313" key="2">
    <source>
        <dbReference type="Proteomes" id="UP000673375"/>
    </source>
</evidence>
<organism evidence="1 2">
    <name type="scientific">Enterococcus larvae</name>
    <dbReference type="NCBI Taxonomy" id="2794352"/>
    <lineage>
        <taxon>Bacteria</taxon>
        <taxon>Bacillati</taxon>
        <taxon>Bacillota</taxon>
        <taxon>Bacilli</taxon>
        <taxon>Lactobacillales</taxon>
        <taxon>Enterococcaceae</taxon>
        <taxon>Enterococcus</taxon>
    </lineage>
</organism>
<comment type="caution">
    <text evidence="1">The sequence shown here is derived from an EMBL/GenBank/DDBJ whole genome shotgun (WGS) entry which is preliminary data.</text>
</comment>
<name>A0ABS4CMB3_9ENTE</name>
<sequence length="72" mass="8427">MEEIEVFRAILARYGLAWNYCIETLRREKQLTIITYSFKKREVCVEEFIADINGKTAYHATLSVDGSCIYIE</sequence>
<evidence type="ECO:0000313" key="1">
    <source>
        <dbReference type="EMBL" id="MBP1047107.1"/>
    </source>
</evidence>
<proteinExistence type="predicted"/>
<protein>
    <submittedName>
        <fullName evidence="1">Uncharacterized protein</fullName>
    </submittedName>
</protein>
<keyword evidence="2" id="KW-1185">Reference proteome</keyword>
<gene>
    <name evidence="1" type="ORF">I6N96_12570</name>
</gene>
<dbReference type="EMBL" id="JAEDXU010000006">
    <property type="protein sequence ID" value="MBP1047107.1"/>
    <property type="molecule type" value="Genomic_DNA"/>
</dbReference>
<reference evidence="1 2" key="1">
    <citation type="submission" date="2020-12" db="EMBL/GenBank/DDBJ databases">
        <title>Vagococcus allomyrinae sp. nov. and Enterococcus lavae sp. nov., isolated from the larvae of Allomyrina dichotoma.</title>
        <authorList>
            <person name="Lee S.D."/>
        </authorList>
    </citation>
    <scope>NUCLEOTIDE SEQUENCE [LARGE SCALE GENOMIC DNA]</scope>
    <source>
        <strain evidence="1 2">BWM-S5</strain>
    </source>
</reference>
<dbReference type="RefSeq" id="WP_209557889.1">
    <property type="nucleotide sequence ID" value="NZ_JAEDXU010000006.1"/>
</dbReference>